<feature type="transmembrane region" description="Helical" evidence="1">
    <location>
        <begin position="464"/>
        <end position="485"/>
    </location>
</feature>
<feature type="transmembrane region" description="Helical" evidence="1">
    <location>
        <begin position="412"/>
        <end position="430"/>
    </location>
</feature>
<sequence length="628" mass="67925">MTSLIRMRDVTAERTAGDRDENLSPVTPFGLDPGRSQLVLVGLGLVLWLISLTRIDLRGLDDLGLVSVLPVTFFGALALIATAFAIGLAANSRRRLLDLHVLALVVVLHATSAFLFTAPKFGYVYKHLAVIDFIQQYGVVYREIDIYQNWPGFFAAAAVLADRTGVDALAFANWAQPFFALVAVLALRYVFGGLTRDHRRIAAGLWVFVLGAWLLPTYLSPQSMGYVLTLLVFGVVLRHLRPESRSAQPSGLPLAVPAAIGSWWTPRGLLATLRSVPRDEPQGDARPFPRVVAIVVVLALSAAVVVSHQLSPFFLVLGLAVMVVVRRCDVRWLPVAVLVMTVIQVWLSWDYVSTHQTVVSFDLWNNVRGAQSGSPSAGSVGHQLVGTTARVVSLLLVVAAGVGWWRARLREAWILVLALTPVLLVLVQGYGGEGIYRIFSFMCPWLAFLAGGLLLAPAAGLRRLVVVAGTSMVALLLLLVAAFGLDRVNAIQPEEVAAGRWFETYAPPGSALTLLSSNFPAPQSARYTLYYSGGAQWGAEITSNPMFVGRRLGPTEVTEIVQSLNALRQPGQHVYLALGPSQVAFAESYGYAPEGSLTPLSALLIADPRLQVVFHDGDAWILEVGPST</sequence>
<feature type="transmembrane region" description="Helical" evidence="1">
    <location>
        <begin position="67"/>
        <end position="90"/>
    </location>
</feature>
<feature type="transmembrane region" description="Helical" evidence="1">
    <location>
        <begin position="38"/>
        <end position="55"/>
    </location>
</feature>
<feature type="transmembrane region" description="Helical" evidence="1">
    <location>
        <begin position="384"/>
        <end position="405"/>
    </location>
</feature>
<feature type="transmembrane region" description="Helical" evidence="1">
    <location>
        <begin position="201"/>
        <end position="218"/>
    </location>
</feature>
<keyword evidence="1" id="KW-0812">Transmembrane</keyword>
<feature type="transmembrane region" description="Helical" evidence="1">
    <location>
        <begin position="436"/>
        <end position="457"/>
    </location>
</feature>
<name>A0ABT5SVG8_9PSEU</name>
<keyword evidence="3" id="KW-1185">Reference proteome</keyword>
<dbReference type="EMBL" id="JAQZAO010000006">
    <property type="protein sequence ID" value="MDD7966789.1"/>
    <property type="molecule type" value="Genomic_DNA"/>
</dbReference>
<dbReference type="Proteomes" id="UP001300763">
    <property type="component" value="Unassembled WGS sequence"/>
</dbReference>
<protein>
    <submittedName>
        <fullName evidence="2">Uncharacterized protein</fullName>
    </submittedName>
</protein>
<reference evidence="2 3" key="1">
    <citation type="submission" date="2023-02" db="EMBL/GenBank/DDBJ databases">
        <title>Genome sequencing required for Actinomycetospora new species description.</title>
        <authorList>
            <person name="Saimee Y."/>
            <person name="Duangmal K."/>
        </authorList>
    </citation>
    <scope>NUCLEOTIDE SEQUENCE [LARGE SCALE GENOMIC DNA]</scope>
    <source>
        <strain evidence="2 3">DW7H6</strain>
    </source>
</reference>
<evidence type="ECO:0000313" key="2">
    <source>
        <dbReference type="EMBL" id="MDD7966789.1"/>
    </source>
</evidence>
<feature type="transmembrane region" description="Helical" evidence="1">
    <location>
        <begin position="332"/>
        <end position="349"/>
    </location>
</feature>
<evidence type="ECO:0000256" key="1">
    <source>
        <dbReference type="SAM" id="Phobius"/>
    </source>
</evidence>
<organism evidence="2 3">
    <name type="scientific">Actinomycetospora lemnae</name>
    <dbReference type="NCBI Taxonomy" id="3019891"/>
    <lineage>
        <taxon>Bacteria</taxon>
        <taxon>Bacillati</taxon>
        <taxon>Actinomycetota</taxon>
        <taxon>Actinomycetes</taxon>
        <taxon>Pseudonocardiales</taxon>
        <taxon>Pseudonocardiaceae</taxon>
        <taxon>Actinomycetospora</taxon>
    </lineage>
</organism>
<evidence type="ECO:0000313" key="3">
    <source>
        <dbReference type="Proteomes" id="UP001300763"/>
    </source>
</evidence>
<keyword evidence="1" id="KW-0472">Membrane</keyword>
<keyword evidence="1" id="KW-1133">Transmembrane helix</keyword>
<proteinExistence type="predicted"/>
<gene>
    <name evidence="2" type="ORF">PGB27_15750</name>
</gene>
<feature type="transmembrane region" description="Helical" evidence="1">
    <location>
        <begin position="174"/>
        <end position="194"/>
    </location>
</feature>
<feature type="transmembrane region" description="Helical" evidence="1">
    <location>
        <begin position="292"/>
        <end position="325"/>
    </location>
</feature>
<accession>A0ABT5SVG8</accession>
<feature type="transmembrane region" description="Helical" evidence="1">
    <location>
        <begin position="97"/>
        <end position="118"/>
    </location>
</feature>
<comment type="caution">
    <text evidence="2">The sequence shown here is derived from an EMBL/GenBank/DDBJ whole genome shotgun (WGS) entry which is preliminary data.</text>
</comment>
<dbReference type="RefSeq" id="WP_274201320.1">
    <property type="nucleotide sequence ID" value="NZ_JAQZAO010000006.1"/>
</dbReference>